<keyword evidence="2" id="KW-1185">Reference proteome</keyword>
<proteinExistence type="predicted"/>
<sequence length="422" mass="49242">MKEDFLHHVWQHKKFAVTQLQTTAGESIQILNSGQYLQLAGPDFFNAQIIIGNQKWAGNVEIHIKSSDWYIHNHENDSNYDSVILHVVWEYDTPIFRKDNLEIPTLELRNYVALSDLHKYQSLISQKSWISCENEIINVDGFIFKNWQERLYFERLERKSAEIMTLLAESNNDWEAVLFCLLAKNFGLNTNGPLFLKMTKSIPFSVVRKESFAVENLEALFFGQANMLVSNFQDNYTKKLLQDYTYIAQKHKIQKSVFESVSFFKHRPDNFPTIRLAQLAALYHKEHNLFSKIVSVTSITEIYTLFQIEVSKYWETHYNFDKKSVTKKKKITNSFIDLIMINTIIPVRFAYEQSLQKEYSQEIIELTTALQPEKNIVIDKFASIGIFAKNAFQSQSLLQLKNEYCDAKKCLQCAIGAFLLKN</sequence>
<dbReference type="InterPro" id="IPR021272">
    <property type="entry name" value="DUF2851"/>
</dbReference>
<evidence type="ECO:0000313" key="2">
    <source>
        <dbReference type="Proteomes" id="UP000761423"/>
    </source>
</evidence>
<dbReference type="Proteomes" id="UP000761423">
    <property type="component" value="Unassembled WGS sequence"/>
</dbReference>
<evidence type="ECO:0000313" key="1">
    <source>
        <dbReference type="EMBL" id="NHM04567.1"/>
    </source>
</evidence>
<name>A0ABX0IBX2_9FLAO</name>
<organism evidence="1 2">
    <name type="scientific">Flavobacterium celericrescens</name>
    <dbReference type="NCBI Taxonomy" id="2709780"/>
    <lineage>
        <taxon>Bacteria</taxon>
        <taxon>Pseudomonadati</taxon>
        <taxon>Bacteroidota</taxon>
        <taxon>Flavobacteriia</taxon>
        <taxon>Flavobacteriales</taxon>
        <taxon>Flavobacteriaceae</taxon>
        <taxon>Flavobacterium</taxon>
    </lineage>
</organism>
<dbReference type="RefSeq" id="WP_166236602.1">
    <property type="nucleotide sequence ID" value="NZ_JAAJBV010000004.1"/>
</dbReference>
<gene>
    <name evidence="1" type="ORF">G4L40_07590</name>
</gene>
<dbReference type="EMBL" id="JAAJBV010000004">
    <property type="protein sequence ID" value="NHM04567.1"/>
    <property type="molecule type" value="Genomic_DNA"/>
</dbReference>
<protein>
    <submittedName>
        <fullName evidence="1">DUF2851 family protein</fullName>
    </submittedName>
</protein>
<reference evidence="1 2" key="1">
    <citation type="submission" date="2020-02" db="EMBL/GenBank/DDBJ databases">
        <authorList>
            <person name="Chen W.-M."/>
        </authorList>
    </citation>
    <scope>NUCLEOTIDE SEQUENCE [LARGE SCALE GENOMIC DNA]</scope>
    <source>
        <strain evidence="1 2">TWA-26</strain>
    </source>
</reference>
<dbReference type="Pfam" id="PF11013">
    <property type="entry name" value="DUF2851"/>
    <property type="match status" value="1"/>
</dbReference>
<accession>A0ABX0IBX2</accession>
<comment type="caution">
    <text evidence="1">The sequence shown here is derived from an EMBL/GenBank/DDBJ whole genome shotgun (WGS) entry which is preliminary data.</text>
</comment>